<dbReference type="PANTHER" id="PTHR14449">
    <property type="entry name" value="FANCONI ANEMIA GROUP F PROTEIN FANCF"/>
    <property type="match status" value="1"/>
</dbReference>
<dbReference type="CTD" id="2188"/>
<dbReference type="GeneID" id="115480371"/>
<dbReference type="OrthoDB" id="6429998at2759"/>
<dbReference type="RefSeq" id="XP_030074876.1">
    <property type="nucleotide sequence ID" value="XM_030219016.1"/>
</dbReference>
<evidence type="ECO:0000313" key="2">
    <source>
        <dbReference type="RefSeq" id="XP_030074876.1"/>
    </source>
</evidence>
<dbReference type="PANTHER" id="PTHR14449:SF2">
    <property type="entry name" value="FANCONI ANEMIA GROUP F PROTEIN"/>
    <property type="match status" value="1"/>
</dbReference>
<dbReference type="RefSeq" id="XP_030074877.1">
    <property type="nucleotide sequence ID" value="XM_030219017.1"/>
</dbReference>
<dbReference type="GO" id="GO:0043240">
    <property type="term" value="C:Fanconi anaemia nuclear complex"/>
    <property type="evidence" value="ECO:0007669"/>
    <property type="project" value="InterPro"/>
</dbReference>
<proteinExistence type="predicted"/>
<keyword evidence="1" id="KW-1185">Reference proteome</keyword>
<protein>
    <submittedName>
        <fullName evidence="2 3">Fanconi anemia group F protein</fullName>
    </submittedName>
</protein>
<dbReference type="Gene3D" id="1.25.40.490">
    <property type="match status" value="1"/>
</dbReference>
<organism evidence="1 3">
    <name type="scientific">Microcaecilia unicolor</name>
    <dbReference type="NCBI Taxonomy" id="1415580"/>
    <lineage>
        <taxon>Eukaryota</taxon>
        <taxon>Metazoa</taxon>
        <taxon>Chordata</taxon>
        <taxon>Craniata</taxon>
        <taxon>Vertebrata</taxon>
        <taxon>Euteleostomi</taxon>
        <taxon>Amphibia</taxon>
        <taxon>Gymnophiona</taxon>
        <taxon>Siphonopidae</taxon>
        <taxon>Microcaecilia</taxon>
    </lineage>
</organism>
<reference evidence="2 3" key="2">
    <citation type="submission" date="2025-04" db="UniProtKB">
        <authorList>
            <consortium name="RefSeq"/>
        </authorList>
    </citation>
    <scope>IDENTIFICATION</scope>
</reference>
<dbReference type="Pfam" id="PF11107">
    <property type="entry name" value="FANCF"/>
    <property type="match status" value="1"/>
</dbReference>
<sequence length="341" mass="39043">MEAILENLERFVEVLAVSQSDSVKDWDHLTVQRAFQWCSYFQHIHQRFQTHGLIRTALEDRLCVINKELKTSMENYRFVSFEDLGFCEEILYAFLLQNPALPKVLYEFLLSELKDGSKPMVNCISRIIRLKAASQVLLSITSILPNSLFEPLLLTQAHSLIKYLESRTKHLSQEEQLDRVNEVLSRIPRPCVFQLVSTVLAIDDIDTNISKLLEQWLVEDVVLFESFCSSLHCELLAKLAARNSKLEAAYLSFLTKWGQSMEYDTVNGCWRSNTFERAWEKLQDHFSWLLKGPQTLREATQSTLKNLIAQDGNFNVCGISIWTDLLLVIKGSLSGDGADSG</sequence>
<evidence type="ECO:0000313" key="3">
    <source>
        <dbReference type="RefSeq" id="XP_030074877.1"/>
    </source>
</evidence>
<reference evidence="1" key="1">
    <citation type="submission" date="2024-06" db="UniProtKB">
        <authorList>
            <consortium name="RefSeq"/>
        </authorList>
    </citation>
    <scope>NUCLEOTIDE SEQUENCE [LARGE SCALE GENOMIC DNA]</scope>
</reference>
<dbReference type="InterPro" id="IPR038505">
    <property type="entry name" value="FANCF_C_sf"/>
</dbReference>
<evidence type="ECO:0000313" key="1">
    <source>
        <dbReference type="Proteomes" id="UP000515156"/>
    </source>
</evidence>
<dbReference type="KEGG" id="muo:115480371"/>
<dbReference type="AlphaFoldDB" id="A0A6P7Z6A8"/>
<name>A0A6P7Z6A8_9AMPH</name>
<dbReference type="InterPro" id="IPR035428">
    <property type="entry name" value="FANCF"/>
</dbReference>
<dbReference type="GO" id="GO:0036297">
    <property type="term" value="P:interstrand cross-link repair"/>
    <property type="evidence" value="ECO:0007669"/>
    <property type="project" value="InterPro"/>
</dbReference>
<accession>A0A6P7Z6A8</accession>
<gene>
    <name evidence="2 3" type="primary">FANCF</name>
</gene>
<dbReference type="Proteomes" id="UP000515156">
    <property type="component" value="Chromosome 11"/>
</dbReference>